<sequence>MPHAADAPRDRSPQRILVAGTSGAGKSTLARRIAAASGLPFQEIDALFHGPDWTPRPSFVADVEAFTSQPDWVTEWQYDPVRELLADRATTLLFLDYSRARVMRQVVVRTLRRRTRREELWNGNLEPPLTTIFSDPEHIIRWAWSTHASRGDLVDDAASRRPHLEVVRLRHPREAEAWLTATYPFPPSR</sequence>
<dbReference type="PANTHER" id="PTHR37816">
    <property type="entry name" value="YALI0E33011P"/>
    <property type="match status" value="1"/>
</dbReference>
<dbReference type="Gene3D" id="3.40.50.300">
    <property type="entry name" value="P-loop containing nucleotide triphosphate hydrolases"/>
    <property type="match status" value="1"/>
</dbReference>
<dbReference type="AlphaFoldDB" id="A0A1N6E3Q9"/>
<evidence type="ECO:0000313" key="2">
    <source>
        <dbReference type="Proteomes" id="UP000184699"/>
    </source>
</evidence>
<reference evidence="2" key="1">
    <citation type="submission" date="2016-11" db="EMBL/GenBank/DDBJ databases">
        <authorList>
            <person name="Varghese N."/>
            <person name="Submissions S."/>
        </authorList>
    </citation>
    <scope>NUCLEOTIDE SEQUENCE [LARGE SCALE GENOMIC DNA]</scope>
    <source>
        <strain evidence="2">DSM 8595</strain>
    </source>
</reference>
<dbReference type="InterPro" id="IPR027417">
    <property type="entry name" value="P-loop_NTPase"/>
</dbReference>
<gene>
    <name evidence="1" type="ORF">SAMN05443544_1048</name>
</gene>
<dbReference type="RefSeq" id="WP_074259194.1">
    <property type="nucleotide sequence ID" value="NZ_FSRJ01000001.1"/>
</dbReference>
<dbReference type="PANTHER" id="PTHR37816:SF1">
    <property type="entry name" value="TOXIN"/>
    <property type="match status" value="1"/>
</dbReference>
<dbReference type="SUPFAM" id="SSF52540">
    <property type="entry name" value="P-loop containing nucleoside triphosphate hydrolases"/>
    <property type="match status" value="1"/>
</dbReference>
<dbReference type="InterPro" id="IPR052922">
    <property type="entry name" value="Cytidylate_Kinase-2"/>
</dbReference>
<accession>A0A1N6E3Q9</accession>
<dbReference type="EMBL" id="FSRJ01000001">
    <property type="protein sequence ID" value="SIN77623.1"/>
    <property type="molecule type" value="Genomic_DNA"/>
</dbReference>
<protein>
    <submittedName>
        <fullName evidence="1">Adenylate kinase</fullName>
    </submittedName>
</protein>
<name>A0A1N6E3Q9_9MICO</name>
<evidence type="ECO:0000313" key="1">
    <source>
        <dbReference type="EMBL" id="SIN77623.1"/>
    </source>
</evidence>
<organism evidence="1 2">
    <name type="scientific">Agromyces cerinus subsp. cerinus</name>
    <dbReference type="NCBI Taxonomy" id="232089"/>
    <lineage>
        <taxon>Bacteria</taxon>
        <taxon>Bacillati</taxon>
        <taxon>Actinomycetota</taxon>
        <taxon>Actinomycetes</taxon>
        <taxon>Micrococcales</taxon>
        <taxon>Microbacteriaceae</taxon>
        <taxon>Agromyces</taxon>
    </lineage>
</organism>
<dbReference type="STRING" id="232089.SAMN05443544_1048"/>
<proteinExistence type="predicted"/>
<dbReference type="OrthoDB" id="3199600at2"/>
<keyword evidence="1" id="KW-0418">Kinase</keyword>
<keyword evidence="1" id="KW-0808">Transferase</keyword>
<dbReference type="GO" id="GO:0016301">
    <property type="term" value="F:kinase activity"/>
    <property type="evidence" value="ECO:0007669"/>
    <property type="project" value="UniProtKB-KW"/>
</dbReference>
<keyword evidence="2" id="KW-1185">Reference proteome</keyword>
<dbReference type="Proteomes" id="UP000184699">
    <property type="component" value="Unassembled WGS sequence"/>
</dbReference>